<feature type="transmembrane region" description="Helical" evidence="1">
    <location>
        <begin position="184"/>
        <end position="202"/>
    </location>
</feature>
<gene>
    <name evidence="2" type="ORF">GS429_04205</name>
</gene>
<evidence type="ECO:0000313" key="3">
    <source>
        <dbReference type="Proteomes" id="UP000434101"/>
    </source>
</evidence>
<feature type="transmembrane region" description="Helical" evidence="1">
    <location>
        <begin position="101"/>
        <end position="122"/>
    </location>
</feature>
<evidence type="ECO:0000313" key="2">
    <source>
        <dbReference type="EMBL" id="MXV61278.1"/>
    </source>
</evidence>
<proteinExistence type="predicted"/>
<accession>A0A6B0VI86</accession>
<dbReference type="EMBL" id="WUYX01000015">
    <property type="protein sequence ID" value="MXV61278.1"/>
    <property type="molecule type" value="Genomic_DNA"/>
</dbReference>
<comment type="caution">
    <text evidence="2">The sequence shown here is derived from an EMBL/GenBank/DDBJ whole genome shotgun (WGS) entry which is preliminary data.</text>
</comment>
<evidence type="ECO:0000256" key="1">
    <source>
        <dbReference type="SAM" id="Phobius"/>
    </source>
</evidence>
<keyword evidence="1" id="KW-1133">Transmembrane helix</keyword>
<feature type="transmembrane region" description="Helical" evidence="1">
    <location>
        <begin position="143"/>
        <end position="164"/>
    </location>
</feature>
<feature type="transmembrane region" description="Helical" evidence="1">
    <location>
        <begin position="241"/>
        <end position="265"/>
    </location>
</feature>
<feature type="transmembrane region" description="Helical" evidence="1">
    <location>
        <begin position="74"/>
        <end position="95"/>
    </location>
</feature>
<organism evidence="2 3">
    <name type="scientific">Natronorubrum halalkaliphilum</name>
    <dbReference type="NCBI Taxonomy" id="2691917"/>
    <lineage>
        <taxon>Archaea</taxon>
        <taxon>Methanobacteriati</taxon>
        <taxon>Methanobacteriota</taxon>
        <taxon>Stenosarchaea group</taxon>
        <taxon>Halobacteria</taxon>
        <taxon>Halobacteriales</taxon>
        <taxon>Natrialbaceae</taxon>
        <taxon>Natronorubrum</taxon>
    </lineage>
</organism>
<name>A0A6B0VI86_9EURY</name>
<feature type="transmembrane region" description="Helical" evidence="1">
    <location>
        <begin position="209"/>
        <end position="235"/>
    </location>
</feature>
<keyword evidence="1" id="KW-0812">Transmembrane</keyword>
<dbReference type="RefSeq" id="WP_160063016.1">
    <property type="nucleotide sequence ID" value="NZ_WUYX01000015.1"/>
</dbReference>
<keyword evidence="3" id="KW-1185">Reference proteome</keyword>
<reference evidence="2 3" key="1">
    <citation type="submission" date="2020-01" db="EMBL/GenBank/DDBJ databases">
        <title>Natronorubrum sp. JWXQ-INN 674 isolated from Inner Mongolia Autonomous Region of China.</title>
        <authorList>
            <person name="Xue Q."/>
        </authorList>
    </citation>
    <scope>NUCLEOTIDE SEQUENCE [LARGE SCALE GENOMIC DNA]</scope>
    <source>
        <strain evidence="2 3">JWXQ-INN-674</strain>
    </source>
</reference>
<protein>
    <submittedName>
        <fullName evidence="2">Uncharacterized protein</fullName>
    </submittedName>
</protein>
<dbReference type="Proteomes" id="UP000434101">
    <property type="component" value="Unassembled WGS sequence"/>
</dbReference>
<sequence length="287" mass="31094">MTPSLSRWQIGTTVAILVLSIVSTLLGLFRPGHYGDHPEFLTALYVQDLTILLVGVPVLAIGLWFAARGSLRGYLVWLGALSYMTYMWASITFSVAWNEFFLGYVALFGLSLFALISGFAGIDEDRVYDEIHGRVSPVVYSGFLWTIALGLALLWLGDLVPPLITGTQPTIVDELGEQATVSHAIDLAVVVPALAISGYWLWQRRPWGYVAGGVVLLLGALLTPSITGMTAVLVIECEITVSVWVIVFTMLPLVIAAALAINYLLAFSGKNPPQPADEMRAPDEPDA</sequence>
<keyword evidence="1" id="KW-0472">Membrane</keyword>
<dbReference type="AlphaFoldDB" id="A0A6B0VI86"/>
<feature type="transmembrane region" description="Helical" evidence="1">
    <location>
        <begin position="12"/>
        <end position="29"/>
    </location>
</feature>
<dbReference type="OrthoDB" id="164055at2157"/>
<feature type="transmembrane region" description="Helical" evidence="1">
    <location>
        <begin position="49"/>
        <end position="67"/>
    </location>
</feature>